<protein>
    <submittedName>
        <fullName evidence="1">Uncharacterized protein</fullName>
    </submittedName>
</protein>
<dbReference type="Proteomes" id="UP000269721">
    <property type="component" value="Unassembled WGS sequence"/>
</dbReference>
<evidence type="ECO:0000313" key="2">
    <source>
        <dbReference type="Proteomes" id="UP000269721"/>
    </source>
</evidence>
<reference evidence="2" key="1">
    <citation type="journal article" date="2018" name="Nat. Microbiol.">
        <title>Leveraging single-cell genomics to expand the fungal tree of life.</title>
        <authorList>
            <person name="Ahrendt S.R."/>
            <person name="Quandt C.A."/>
            <person name="Ciobanu D."/>
            <person name="Clum A."/>
            <person name="Salamov A."/>
            <person name="Andreopoulos B."/>
            <person name="Cheng J.F."/>
            <person name="Woyke T."/>
            <person name="Pelin A."/>
            <person name="Henrissat B."/>
            <person name="Reynolds N.K."/>
            <person name="Benny G.L."/>
            <person name="Smith M.E."/>
            <person name="James T.Y."/>
            <person name="Grigoriev I.V."/>
        </authorList>
    </citation>
    <scope>NUCLEOTIDE SEQUENCE [LARGE SCALE GENOMIC DNA]</scope>
</reference>
<organism evidence="1 2">
    <name type="scientific">Blyttiomyces helicus</name>
    <dbReference type="NCBI Taxonomy" id="388810"/>
    <lineage>
        <taxon>Eukaryota</taxon>
        <taxon>Fungi</taxon>
        <taxon>Fungi incertae sedis</taxon>
        <taxon>Chytridiomycota</taxon>
        <taxon>Chytridiomycota incertae sedis</taxon>
        <taxon>Chytridiomycetes</taxon>
        <taxon>Chytridiomycetes incertae sedis</taxon>
        <taxon>Blyttiomyces</taxon>
    </lineage>
</organism>
<accession>A0A4P9W3E9</accession>
<name>A0A4P9W3E9_9FUNG</name>
<sequence length="736" mass="80197">MTDLDPYILATATDPSPPFPFPVPPSSQRTLDLLIVHTLNKLHTENETDHPSILAEVDAHVKAAATSKLVPSKDAARRWALAKAHVTGRWDAVKDAFRDELGVADLGGELRGGGERVETEGGDGIPSVLDEYILSIASLITKAEPNEPCLAPHLLLSRTPLASLSHSTIGSILEAAQVPTAFVAGGKDYFPELVAAFLKNPDGSSRNSRSSSSSSFTAVADSMTLAQIDAVMHLVPEMKTDITFQSARIARVLPANENDCRIGVAGFNRLRRIVEEIEGFFEADGRFAALVRARVLFTGLERTRAIDGVWDREVFLEYLTISKIASCTPSTEATDYDALLPAELFPKVASADDEELVVSFLEHFIRSNGAETVDTFVAHLGSAPATHSWRKRVKEIFVRARIMAGDDPEKLRISPTELDDIRNFTIIEFAPFCNPIHIDPLGTAPIKLTMTVKSIKTLIIQIFEINTFSFYRDHQEDPDEALLGLDVAGLVPDRICRIDGGADPLLMEERVVEIEDMVGRRGLYLVEVMGGGRRCRAVVRKGGFKYRERITVHGHELTILDETGSPIVDDCQIYLGGHVYEPTPESNTIIVPFTRTPSEADTLILLTHAGLTTPALLNHLPEAYTLKTTLTPLPDTLVRGKTASLLVRAVLELNGYPVSLENLDRVVCTLTLNAEVDAVQVVDGFKIGEGGEGIVNFVVPEGLKGVRVAIEARVWGETAGAWVNVAGKVGEVLCNR</sequence>
<keyword evidence="2" id="KW-1185">Reference proteome</keyword>
<gene>
    <name evidence="1" type="ORF">BDK51DRAFT_45059</name>
</gene>
<dbReference type="AlphaFoldDB" id="A0A4P9W3E9"/>
<evidence type="ECO:0000313" key="1">
    <source>
        <dbReference type="EMBL" id="RKO84646.1"/>
    </source>
</evidence>
<proteinExistence type="predicted"/>
<dbReference type="EMBL" id="KZ999890">
    <property type="protein sequence ID" value="RKO84646.1"/>
    <property type="molecule type" value="Genomic_DNA"/>
</dbReference>
<dbReference type="OrthoDB" id="17798at2759"/>